<dbReference type="PANTHER" id="PTHR48482:SF5">
    <property type="entry name" value="INTERLEUKIN-10"/>
    <property type="match status" value="1"/>
</dbReference>
<keyword evidence="10" id="KW-0899">Viral immunoevasion</keyword>
<keyword evidence="9" id="KW-0325">Glycoprotein</keyword>
<dbReference type="InterPro" id="IPR020443">
    <property type="entry name" value="IL-10/19/20/24/26"/>
</dbReference>
<dbReference type="InterPro" id="IPR009079">
    <property type="entry name" value="4_helix_cytokine-like_core"/>
</dbReference>
<dbReference type="SMART" id="SM00188">
    <property type="entry name" value="IL10"/>
    <property type="match status" value="1"/>
</dbReference>
<evidence type="ECO:0000313" key="11">
    <source>
        <dbReference type="EMBL" id="ASC55524.1"/>
    </source>
</evidence>
<dbReference type="FunFam" id="1.20.1250.10:FF:000011">
    <property type="entry name" value="Interleukin-10"/>
    <property type="match status" value="1"/>
</dbReference>
<reference evidence="11 12" key="1">
    <citation type="journal article" date="2017" name="Sci. Rep.">
        <title>Recovery of the first full-length genome sequence of a parapoxvirus directly from a clinical sample.</title>
        <authorList>
            <person name="Gunther T."/>
            <person name="Haas L."/>
            <person name="Alawi M."/>
            <person name="Wohlsein P."/>
            <person name="Marks J."/>
            <person name="Grundhoff A."/>
            <person name="Becher P."/>
            <person name="Fischer N."/>
        </authorList>
    </citation>
    <scope>NUCLEOTIDE SEQUENCE [LARGE SCALE GENOMIC DNA]</scope>
    <source>
        <strain evidence="11">AFK76s1</strain>
    </source>
</reference>
<evidence type="ECO:0000256" key="1">
    <source>
        <dbReference type="ARBA" id="ARBA00004613"/>
    </source>
</evidence>
<keyword evidence="5 10" id="KW-0964">Secreted</keyword>
<keyword evidence="6" id="KW-0732">Signal</keyword>
<dbReference type="InterPro" id="IPR020423">
    <property type="entry name" value="IL-10_CS"/>
</dbReference>
<evidence type="ECO:0000313" key="12">
    <source>
        <dbReference type="Proteomes" id="UP000202998"/>
    </source>
</evidence>
<dbReference type="PRINTS" id="PR01294">
    <property type="entry name" value="INTRLEUKIN10"/>
</dbReference>
<protein>
    <recommendedName>
        <fullName evidence="3 10">Viral interleukin-10 homolog</fullName>
    </recommendedName>
</protein>
<organism evidence="11 12">
    <name type="scientific">Seal parapoxvirus</name>
    <dbReference type="NCBI Taxonomy" id="187984"/>
    <lineage>
        <taxon>Viruses</taxon>
        <taxon>Varidnaviria</taxon>
        <taxon>Bamfordvirae</taxon>
        <taxon>Nucleocytoviricota</taxon>
        <taxon>Pokkesviricetes</taxon>
        <taxon>Chitovirales</taxon>
        <taxon>Poxviridae</taxon>
        <taxon>Chordopoxvirinae</taxon>
        <taxon>Parapoxvirus</taxon>
        <taxon>Parapoxvirus sealpox</taxon>
        <taxon>Grey sealpox virus</taxon>
    </lineage>
</organism>
<evidence type="ECO:0000256" key="3">
    <source>
        <dbReference type="ARBA" id="ARBA00018653"/>
    </source>
</evidence>
<evidence type="ECO:0000256" key="4">
    <source>
        <dbReference type="ARBA" id="ARBA00022514"/>
    </source>
</evidence>
<evidence type="ECO:0000256" key="5">
    <source>
        <dbReference type="ARBA" id="ARBA00022525"/>
    </source>
</evidence>
<evidence type="ECO:0000256" key="9">
    <source>
        <dbReference type="ARBA" id="ARBA00023180"/>
    </source>
</evidence>
<evidence type="ECO:0000256" key="2">
    <source>
        <dbReference type="ARBA" id="ARBA00008813"/>
    </source>
</evidence>
<comment type="similarity">
    <text evidence="2 10">Belongs to the IL-10 family.</text>
</comment>
<dbReference type="SUPFAM" id="SSF47266">
    <property type="entry name" value="4-helical cytokines"/>
    <property type="match status" value="1"/>
</dbReference>
<comment type="function">
    <text evidence="10">Functional viral cytokine homolog that plays a role in regulating host immune response.</text>
</comment>
<proteinExistence type="inferred from homology"/>
<name>A0A1Z3GCP3_9POXV</name>
<dbReference type="Gene3D" id="1.20.1250.10">
    <property type="match status" value="1"/>
</dbReference>
<sequence length="204" mass="23202">MAYGKKIVAASLLVIPAYVVFTNATANNRAQKCFCFDGSNAGNSEETNTAAFQKKCDSEIPESLPYMLRDLRNSSVQTRRYFQEKDEENSPLLTQKLLEDFKGYLGCQALSEMIQFYLEEVMPQAEDSNPSAKDSVTSLGEKLKTLRLRLRRCHRFLPCENKSKAVENLKSKFGDLGNQGVHKAMSEFDIFINYIETYMTTKMK</sequence>
<dbReference type="PROSITE" id="PS00520">
    <property type="entry name" value="INTERLEUKIN_10"/>
    <property type="match status" value="1"/>
</dbReference>
<dbReference type="Pfam" id="PF00726">
    <property type="entry name" value="IL10"/>
    <property type="match status" value="1"/>
</dbReference>
<dbReference type="EMBL" id="KY382358">
    <property type="protein sequence ID" value="ASC55524.1"/>
    <property type="molecule type" value="Genomic_DNA"/>
</dbReference>
<keyword evidence="7 10" id="KW-1125">Evasion of host immunity by viral interleukin-like protein</keyword>
<dbReference type="InterPro" id="IPR000098">
    <property type="entry name" value="IL-10"/>
</dbReference>
<keyword evidence="8" id="KW-1015">Disulfide bond</keyword>
<dbReference type="OrthoDB" id="16414at10239"/>
<accession>A0A1Z3GCP3</accession>
<evidence type="ECO:0000256" key="7">
    <source>
        <dbReference type="ARBA" id="ARBA00022938"/>
    </source>
</evidence>
<evidence type="ECO:0000256" key="10">
    <source>
        <dbReference type="RuleBase" id="RU368043"/>
    </source>
</evidence>
<evidence type="ECO:0000256" key="8">
    <source>
        <dbReference type="ARBA" id="ARBA00023157"/>
    </source>
</evidence>
<dbReference type="GO" id="GO:0005615">
    <property type="term" value="C:extracellular space"/>
    <property type="evidence" value="ECO:0007669"/>
    <property type="project" value="UniProtKB-UniRule"/>
</dbReference>
<dbReference type="GO" id="GO:0052031">
    <property type="term" value="P:symbiont-mediated perturbation of host defense response"/>
    <property type="evidence" value="ECO:0007669"/>
    <property type="project" value="UniProtKB-UniRule"/>
</dbReference>
<dbReference type="SMR" id="A0A1Z3GCP3"/>
<dbReference type="GO" id="GO:0006955">
    <property type="term" value="P:immune response"/>
    <property type="evidence" value="ECO:0007669"/>
    <property type="project" value="InterPro"/>
</dbReference>
<evidence type="ECO:0000256" key="6">
    <source>
        <dbReference type="ARBA" id="ARBA00022729"/>
    </source>
</evidence>
<keyword evidence="10" id="KW-0945">Host-virus interaction</keyword>
<keyword evidence="12" id="KW-1185">Reference proteome</keyword>
<dbReference type="GO" id="GO:0005125">
    <property type="term" value="F:cytokine activity"/>
    <property type="evidence" value="ECO:0007669"/>
    <property type="project" value="UniProtKB-UniRule"/>
</dbReference>
<comment type="subcellular location">
    <subcellularLocation>
        <location evidence="1 10">Secreted</location>
    </subcellularLocation>
</comment>
<dbReference type="PANTHER" id="PTHR48482">
    <property type="entry name" value="INTERLEUKIN-19-RELATED"/>
    <property type="match status" value="1"/>
</dbReference>
<dbReference type="Proteomes" id="UP000202998">
    <property type="component" value="Segment"/>
</dbReference>
<keyword evidence="4 10" id="KW-0202">Cytokine</keyword>
<gene>
    <name evidence="11" type="ORF">SePPVgORF114</name>
</gene>